<name>A0A1G8FWV6_9BACI</name>
<sequence length="54" mass="6093">MKVIKVLRHRRGKGYGVATLKRTKKPSVGNYHPGIKEMSSKESNSTSKRKLVKP</sequence>
<gene>
    <name evidence="2" type="ORF">SAMN05216352_103123</name>
</gene>
<evidence type="ECO:0000256" key="1">
    <source>
        <dbReference type="SAM" id="MobiDB-lite"/>
    </source>
</evidence>
<evidence type="ECO:0000313" key="2">
    <source>
        <dbReference type="EMBL" id="SDH86601.1"/>
    </source>
</evidence>
<dbReference type="RefSeq" id="WP_170031669.1">
    <property type="nucleotide sequence ID" value="NZ_FNDU01000003.1"/>
</dbReference>
<dbReference type="EMBL" id="FNDU01000003">
    <property type="protein sequence ID" value="SDH86601.1"/>
    <property type="molecule type" value="Genomic_DNA"/>
</dbReference>
<organism evidence="2 3">
    <name type="scientific">Alteribacillus bidgolensis</name>
    <dbReference type="NCBI Taxonomy" id="930129"/>
    <lineage>
        <taxon>Bacteria</taxon>
        <taxon>Bacillati</taxon>
        <taxon>Bacillota</taxon>
        <taxon>Bacilli</taxon>
        <taxon>Bacillales</taxon>
        <taxon>Bacillaceae</taxon>
        <taxon>Alteribacillus</taxon>
    </lineage>
</organism>
<feature type="region of interest" description="Disordered" evidence="1">
    <location>
        <begin position="24"/>
        <end position="54"/>
    </location>
</feature>
<protein>
    <submittedName>
        <fullName evidence="2">Uncharacterized protein</fullName>
    </submittedName>
</protein>
<reference evidence="2 3" key="1">
    <citation type="submission" date="2016-10" db="EMBL/GenBank/DDBJ databases">
        <authorList>
            <person name="de Groot N.N."/>
        </authorList>
    </citation>
    <scope>NUCLEOTIDE SEQUENCE [LARGE SCALE GENOMIC DNA]</scope>
    <source>
        <strain evidence="3">P4B,CCM 7963,CECT 7998,DSM 25260,IBRC-M 10614,KCTC 13821</strain>
    </source>
</reference>
<proteinExistence type="predicted"/>
<dbReference type="AlphaFoldDB" id="A0A1G8FWV6"/>
<keyword evidence="3" id="KW-1185">Reference proteome</keyword>
<dbReference type="Proteomes" id="UP000199017">
    <property type="component" value="Unassembled WGS sequence"/>
</dbReference>
<dbReference type="STRING" id="930129.SAMN05216352_103123"/>
<accession>A0A1G8FWV6</accession>
<evidence type="ECO:0000313" key="3">
    <source>
        <dbReference type="Proteomes" id="UP000199017"/>
    </source>
</evidence>